<dbReference type="Gene3D" id="1.10.8.60">
    <property type="match status" value="1"/>
</dbReference>
<dbReference type="PANTHER" id="PTHR43392">
    <property type="entry name" value="AAA-TYPE ATPASE FAMILY PROTEIN / ANKYRIN REPEAT FAMILY PROTEIN"/>
    <property type="match status" value="1"/>
</dbReference>
<dbReference type="InterPro" id="IPR003959">
    <property type="entry name" value="ATPase_AAA_core"/>
</dbReference>
<evidence type="ECO:0000313" key="6">
    <source>
        <dbReference type="EMBL" id="CAE7548824.1"/>
    </source>
</evidence>
<keyword evidence="3" id="KW-0067">ATP-binding</keyword>
<feature type="compositionally biased region" description="Basic and acidic residues" evidence="4">
    <location>
        <begin position="545"/>
        <end position="556"/>
    </location>
</feature>
<dbReference type="Proteomes" id="UP000604046">
    <property type="component" value="Unassembled WGS sequence"/>
</dbReference>
<gene>
    <name evidence="6" type="primary">cfxQ</name>
    <name evidence="6" type="ORF">SNAT2548_LOCUS30808</name>
</gene>
<accession>A0A812TTZ0</accession>
<reference evidence="6" key="1">
    <citation type="submission" date="2021-02" db="EMBL/GenBank/DDBJ databases">
        <authorList>
            <person name="Dougan E. K."/>
            <person name="Rhodes N."/>
            <person name="Thang M."/>
            <person name="Chan C."/>
        </authorList>
    </citation>
    <scope>NUCLEOTIDE SEQUENCE</scope>
</reference>
<feature type="region of interest" description="Disordered" evidence="4">
    <location>
        <begin position="1"/>
        <end position="20"/>
    </location>
</feature>
<dbReference type="OrthoDB" id="420534at2759"/>
<dbReference type="SMART" id="SM00382">
    <property type="entry name" value="AAA"/>
    <property type="match status" value="1"/>
</dbReference>
<evidence type="ECO:0000256" key="2">
    <source>
        <dbReference type="ARBA" id="ARBA00022741"/>
    </source>
</evidence>
<dbReference type="SUPFAM" id="SSF52540">
    <property type="entry name" value="P-loop containing nucleoside triphosphate hydrolases"/>
    <property type="match status" value="1"/>
</dbReference>
<dbReference type="Pfam" id="PF00004">
    <property type="entry name" value="AAA"/>
    <property type="match status" value="1"/>
</dbReference>
<dbReference type="GO" id="GO:0016887">
    <property type="term" value="F:ATP hydrolysis activity"/>
    <property type="evidence" value="ECO:0007669"/>
    <property type="project" value="InterPro"/>
</dbReference>
<evidence type="ECO:0000256" key="1">
    <source>
        <dbReference type="ARBA" id="ARBA00010378"/>
    </source>
</evidence>
<dbReference type="AlphaFoldDB" id="A0A812TTZ0"/>
<keyword evidence="7" id="KW-1185">Reference proteome</keyword>
<feature type="region of interest" description="Disordered" evidence="4">
    <location>
        <begin position="531"/>
        <end position="556"/>
    </location>
</feature>
<comment type="caution">
    <text evidence="6">The sequence shown here is derived from an EMBL/GenBank/DDBJ whole genome shotgun (WGS) entry which is preliminary data.</text>
</comment>
<dbReference type="InterPro" id="IPR000641">
    <property type="entry name" value="CbxX/CfxQ"/>
</dbReference>
<dbReference type="InterPro" id="IPR027417">
    <property type="entry name" value="P-loop_NTPase"/>
</dbReference>
<organism evidence="6 7">
    <name type="scientific">Symbiodinium natans</name>
    <dbReference type="NCBI Taxonomy" id="878477"/>
    <lineage>
        <taxon>Eukaryota</taxon>
        <taxon>Sar</taxon>
        <taxon>Alveolata</taxon>
        <taxon>Dinophyceae</taxon>
        <taxon>Suessiales</taxon>
        <taxon>Symbiodiniaceae</taxon>
        <taxon>Symbiodinium</taxon>
    </lineage>
</organism>
<dbReference type="Gene3D" id="3.40.50.300">
    <property type="entry name" value="P-loop containing nucleotide triphosphate hydrolases"/>
    <property type="match status" value="1"/>
</dbReference>
<proteinExistence type="inferred from homology"/>
<sequence length="556" mass="62357">MKRGPRKYSPARPSSGRKSKAEAIRVWDKLDTSKRGYVTVHDVLKQAKFLETEFPDFIREYESVARDGRVTRVAFLDYCVGRSAPAEDRARKVDMVQLRSMFDEVAGPAGQIRVADLIKHRARIQAVFPPLLEKFSEIDLSMSSTVSWAELEVYAGGTGEWLEYQLDRVVGLELLKQQIRQFHHSVVLDKKREDAGNKVKTGGKYHMIFQGNPGTGKTSLARVIAQLLHRIGIIQTDLLVEVQRDKLVAEYVGQTGPKTQKVIEQAKQGVLFIDEAYRLSQDTGKSDFGREAIEQLMGAMNDPPGKAPIMVFAGYADDMDLFMQANSGLYRRIGYTFDFSDYTPGELAEILNSIVRGAGFKLAPQLSANHFQRLGNVIEAHTLEQAREMMNGGLCERLFDFAKQSLDAREAVVSATNPSLEITEGDIVEACRRIPPPPARDGRRDARDAGDQTMLLRRTEAQLRTAKSEVQRLHAHLRAVKAVSAQNVAWKDDAMPEYSFRFWCRYSLGCLCHFSRRAARACSEACRCPKRSSPKVGSTPVIQIKESDSRPELLSP</sequence>
<name>A0A812TTZ0_9DINO</name>
<dbReference type="PRINTS" id="PR00819">
    <property type="entry name" value="CBXCFQXSUPER"/>
</dbReference>
<dbReference type="InterPro" id="IPR050773">
    <property type="entry name" value="CbxX/CfxQ_RuBisCO_ESX"/>
</dbReference>
<dbReference type="GO" id="GO:0005524">
    <property type="term" value="F:ATP binding"/>
    <property type="evidence" value="ECO:0007669"/>
    <property type="project" value="UniProtKB-KW"/>
</dbReference>
<protein>
    <submittedName>
        <fullName evidence="6">CfxQ protein</fullName>
    </submittedName>
</protein>
<evidence type="ECO:0000256" key="3">
    <source>
        <dbReference type="ARBA" id="ARBA00022840"/>
    </source>
</evidence>
<comment type="similarity">
    <text evidence="1">Belongs to the CbxX/CfxQ family.</text>
</comment>
<dbReference type="PANTHER" id="PTHR43392:SF2">
    <property type="entry name" value="AAA-TYPE ATPASE FAMILY PROTEIN _ ANKYRIN REPEAT FAMILY PROTEIN"/>
    <property type="match status" value="1"/>
</dbReference>
<dbReference type="EMBL" id="CAJNDS010002625">
    <property type="protein sequence ID" value="CAE7548824.1"/>
    <property type="molecule type" value="Genomic_DNA"/>
</dbReference>
<keyword evidence="2" id="KW-0547">Nucleotide-binding</keyword>
<feature type="domain" description="AAA+ ATPase" evidence="5">
    <location>
        <begin position="203"/>
        <end position="440"/>
    </location>
</feature>
<evidence type="ECO:0000256" key="4">
    <source>
        <dbReference type="SAM" id="MobiDB-lite"/>
    </source>
</evidence>
<evidence type="ECO:0000313" key="7">
    <source>
        <dbReference type="Proteomes" id="UP000604046"/>
    </source>
</evidence>
<evidence type="ECO:0000259" key="5">
    <source>
        <dbReference type="SMART" id="SM00382"/>
    </source>
</evidence>
<dbReference type="InterPro" id="IPR003593">
    <property type="entry name" value="AAA+_ATPase"/>
</dbReference>
<dbReference type="FunFam" id="3.40.50.300:FF:000216">
    <property type="entry name" value="Type VII secretion ATPase EccA"/>
    <property type="match status" value="1"/>
</dbReference>